<evidence type="ECO:0000256" key="6">
    <source>
        <dbReference type="PROSITE-ProRule" id="PRU00108"/>
    </source>
</evidence>
<feature type="region of interest" description="Disordered" evidence="8">
    <location>
        <begin position="264"/>
        <end position="296"/>
    </location>
</feature>
<dbReference type="InterPro" id="IPR001356">
    <property type="entry name" value="HD"/>
</dbReference>
<feature type="DNA-binding region" description="Homeobox" evidence="6">
    <location>
        <begin position="208"/>
        <end position="267"/>
    </location>
</feature>
<name>A0A814WQ28_9BILA</name>
<accession>A0A814WQ28</accession>
<dbReference type="Proteomes" id="UP000663868">
    <property type="component" value="Unassembled WGS sequence"/>
</dbReference>
<evidence type="ECO:0000259" key="9">
    <source>
        <dbReference type="PROSITE" id="PS50071"/>
    </source>
</evidence>
<keyword evidence="3 6" id="KW-0238">DNA-binding</keyword>
<evidence type="ECO:0000256" key="8">
    <source>
        <dbReference type="SAM" id="MobiDB-lite"/>
    </source>
</evidence>
<comment type="caution">
    <text evidence="10">The sequence shown here is derived from an EMBL/GenBank/DDBJ whole genome shotgun (WGS) entry which is preliminary data.</text>
</comment>
<dbReference type="Gene3D" id="1.10.10.60">
    <property type="entry name" value="Homeodomain-like"/>
    <property type="match status" value="1"/>
</dbReference>
<dbReference type="GO" id="GO:0000981">
    <property type="term" value="F:DNA-binding transcription factor activity, RNA polymerase II-specific"/>
    <property type="evidence" value="ECO:0007669"/>
    <property type="project" value="InterPro"/>
</dbReference>
<evidence type="ECO:0000256" key="7">
    <source>
        <dbReference type="RuleBase" id="RU000682"/>
    </source>
</evidence>
<feature type="compositionally biased region" description="Basic residues" evidence="8">
    <location>
        <begin position="311"/>
        <end position="324"/>
    </location>
</feature>
<dbReference type="SUPFAM" id="SSF46689">
    <property type="entry name" value="Homeodomain-like"/>
    <property type="match status" value="1"/>
</dbReference>
<dbReference type="PROSITE" id="PS00027">
    <property type="entry name" value="HOMEOBOX_1"/>
    <property type="match status" value="1"/>
</dbReference>
<dbReference type="PRINTS" id="PR00024">
    <property type="entry name" value="HOMEOBOX"/>
</dbReference>
<dbReference type="PANTHER" id="PTHR24340:SF41">
    <property type="entry name" value="MUSCLE-SPECIFIC HOMEOBOX PROTEIN TINMAN-RELATED"/>
    <property type="match status" value="1"/>
</dbReference>
<protein>
    <recommendedName>
        <fullName evidence="9">Homeobox domain-containing protein</fullName>
    </recommendedName>
</protein>
<evidence type="ECO:0000256" key="3">
    <source>
        <dbReference type="ARBA" id="ARBA00023125"/>
    </source>
</evidence>
<feature type="region of interest" description="Disordered" evidence="8">
    <location>
        <begin position="127"/>
        <end position="154"/>
    </location>
</feature>
<dbReference type="Pfam" id="PF00046">
    <property type="entry name" value="Homeodomain"/>
    <property type="match status" value="1"/>
</dbReference>
<dbReference type="Proteomes" id="UP000663860">
    <property type="component" value="Unassembled WGS sequence"/>
</dbReference>
<evidence type="ECO:0000313" key="12">
    <source>
        <dbReference type="Proteomes" id="UP000663860"/>
    </source>
</evidence>
<dbReference type="GO" id="GO:0000978">
    <property type="term" value="F:RNA polymerase II cis-regulatory region sequence-specific DNA binding"/>
    <property type="evidence" value="ECO:0007669"/>
    <property type="project" value="TreeGrafter"/>
</dbReference>
<evidence type="ECO:0000256" key="2">
    <source>
        <dbReference type="ARBA" id="ARBA00022473"/>
    </source>
</evidence>
<dbReference type="EMBL" id="CAJNOE010000416">
    <property type="protein sequence ID" value="CAF1205278.1"/>
    <property type="molecule type" value="Genomic_DNA"/>
</dbReference>
<evidence type="ECO:0000256" key="1">
    <source>
        <dbReference type="ARBA" id="ARBA00004123"/>
    </source>
</evidence>
<dbReference type="EMBL" id="CAJOBB010004256">
    <property type="protein sequence ID" value="CAF4081189.1"/>
    <property type="molecule type" value="Genomic_DNA"/>
</dbReference>
<keyword evidence="5 6" id="KW-0539">Nucleus</keyword>
<dbReference type="PANTHER" id="PTHR24340">
    <property type="entry name" value="HOMEOBOX PROTEIN NKX"/>
    <property type="match status" value="1"/>
</dbReference>
<dbReference type="PROSITE" id="PS50071">
    <property type="entry name" value="HOMEOBOX_2"/>
    <property type="match status" value="1"/>
</dbReference>
<dbReference type="InterPro" id="IPR020479">
    <property type="entry name" value="HD_metazoa"/>
</dbReference>
<dbReference type="GO" id="GO:0030154">
    <property type="term" value="P:cell differentiation"/>
    <property type="evidence" value="ECO:0007669"/>
    <property type="project" value="TreeGrafter"/>
</dbReference>
<dbReference type="InterPro" id="IPR017970">
    <property type="entry name" value="Homeobox_CS"/>
</dbReference>
<dbReference type="GO" id="GO:0005634">
    <property type="term" value="C:nucleus"/>
    <property type="evidence" value="ECO:0007669"/>
    <property type="project" value="UniProtKB-SubCell"/>
</dbReference>
<reference evidence="10" key="1">
    <citation type="submission" date="2021-02" db="EMBL/GenBank/DDBJ databases">
        <authorList>
            <person name="Nowell W R."/>
        </authorList>
    </citation>
    <scope>NUCLEOTIDE SEQUENCE</scope>
</reference>
<feature type="compositionally biased region" description="Low complexity" evidence="8">
    <location>
        <begin position="136"/>
        <end position="153"/>
    </location>
</feature>
<gene>
    <name evidence="10" type="ORF">IZO911_LOCUS28856</name>
    <name evidence="11" type="ORF">KXQ929_LOCUS33358</name>
</gene>
<dbReference type="InterPro" id="IPR009057">
    <property type="entry name" value="Homeodomain-like_sf"/>
</dbReference>
<dbReference type="CDD" id="cd00086">
    <property type="entry name" value="homeodomain"/>
    <property type="match status" value="1"/>
</dbReference>
<organism evidence="10 12">
    <name type="scientific">Adineta steineri</name>
    <dbReference type="NCBI Taxonomy" id="433720"/>
    <lineage>
        <taxon>Eukaryota</taxon>
        <taxon>Metazoa</taxon>
        <taxon>Spiralia</taxon>
        <taxon>Gnathifera</taxon>
        <taxon>Rotifera</taxon>
        <taxon>Eurotatoria</taxon>
        <taxon>Bdelloidea</taxon>
        <taxon>Adinetida</taxon>
        <taxon>Adinetidae</taxon>
        <taxon>Adineta</taxon>
    </lineage>
</organism>
<feature type="domain" description="Homeobox" evidence="9">
    <location>
        <begin position="206"/>
        <end position="266"/>
    </location>
</feature>
<keyword evidence="4 6" id="KW-0371">Homeobox</keyword>
<evidence type="ECO:0000256" key="4">
    <source>
        <dbReference type="ARBA" id="ARBA00023155"/>
    </source>
</evidence>
<evidence type="ECO:0000256" key="5">
    <source>
        <dbReference type="ARBA" id="ARBA00023242"/>
    </source>
</evidence>
<sequence length="333" mass="37350">MSYDSSSPPSRSTSLSTSTTVPPPTSSSSNNVDDSPNLPSIPLSSSTAGYDPFFSSFDDGCSAYSTNNNNIKKSQLSSFDPTIYQNSFASHFSPTGVPYPFYSDATSYFQSQARTYSDYLCQPPYRTSGTNNTMATNPISTSPTNTNNTSTNSWYQPSHCPDPRFAMSRLLTGQNPSQYDMYQSAAAASSMMVDPLKSGYHPFAFAPKRKRRVLFSQQQVMELEKRFDKNRYLNAQDRDQLAHSLNLSSTQVKIWFQNHRYKTKKATKEKGGNNCADSGDEQPPPTNPHQHQSQIQSNMFHSQVQIPAAHQRLHHAHHLHHHSSLHLLKHEPR</sequence>
<dbReference type="AlphaFoldDB" id="A0A814WQ28"/>
<dbReference type="SMART" id="SM00389">
    <property type="entry name" value="HOX"/>
    <property type="match status" value="1"/>
</dbReference>
<dbReference type="InterPro" id="IPR050394">
    <property type="entry name" value="Homeobox_NK-like"/>
</dbReference>
<evidence type="ECO:0000313" key="11">
    <source>
        <dbReference type="EMBL" id="CAF4081189.1"/>
    </source>
</evidence>
<feature type="region of interest" description="Disordered" evidence="8">
    <location>
        <begin position="309"/>
        <end position="333"/>
    </location>
</feature>
<feature type="region of interest" description="Disordered" evidence="8">
    <location>
        <begin position="1"/>
        <end position="42"/>
    </location>
</feature>
<evidence type="ECO:0000313" key="10">
    <source>
        <dbReference type="EMBL" id="CAF1205278.1"/>
    </source>
</evidence>
<keyword evidence="2" id="KW-0217">Developmental protein</keyword>
<proteinExistence type="predicted"/>
<comment type="subcellular location">
    <subcellularLocation>
        <location evidence="1 6 7">Nucleus</location>
    </subcellularLocation>
</comment>